<evidence type="ECO:0000313" key="2">
    <source>
        <dbReference type="Proteomes" id="UP000464751"/>
    </source>
</evidence>
<dbReference type="SUPFAM" id="SSF158668">
    <property type="entry name" value="MtlR-like"/>
    <property type="match status" value="1"/>
</dbReference>
<protein>
    <submittedName>
        <fullName evidence="1">Uncharacterized protein</fullName>
    </submittedName>
</protein>
<name>A0A6P1YNS7_9HYPH</name>
<sequence length="258" mass="29006">MPETEDDWLDPDIQALELGQGEKAGLQIYRNYTRSFESHAILKFRESVARDQIDLSDLEKLVRLLGVEDLRFLPVVTCAYGDDLLKNAFKKTLPKGIPGGTAAMLSGYGPLSDLSKRIRLAYAFDVLSADLMESLDRVRSARNRISHDWDLTQFQDFHLDGRVPELFPIEDELKIRAVDFPELASMLDSASAFRVRLIWLSGRLKYESEAYHLAKNARLSPARALYADGGTAWLVKVAAVCMAETRAIIRRSETKVGA</sequence>
<accession>A0A6P1YNS7</accession>
<dbReference type="InterPro" id="IPR038026">
    <property type="entry name" value="MtlR-like_sf"/>
</dbReference>
<evidence type="ECO:0000313" key="1">
    <source>
        <dbReference type="EMBL" id="QIB34795.1"/>
    </source>
</evidence>
<dbReference type="Proteomes" id="UP000464751">
    <property type="component" value="Chromosome"/>
</dbReference>
<reference evidence="1 2" key="1">
    <citation type="submission" date="2020-02" db="EMBL/GenBank/DDBJ databases">
        <authorList>
            <person name="Li G."/>
        </authorList>
    </citation>
    <scope>NUCLEOTIDE SEQUENCE [LARGE SCALE GENOMIC DNA]</scope>
    <source>
        <strain evidence="1 2">DSM 102029</strain>
    </source>
</reference>
<dbReference type="EMBL" id="CP048630">
    <property type="protein sequence ID" value="QIB34795.1"/>
    <property type="molecule type" value="Genomic_DNA"/>
</dbReference>
<dbReference type="RefSeq" id="WP_163075940.1">
    <property type="nucleotide sequence ID" value="NZ_CP048630.1"/>
</dbReference>
<dbReference type="KEGG" id="apra:G3A50_14565"/>
<proteinExistence type="predicted"/>
<keyword evidence="2" id="KW-1185">Reference proteome</keyword>
<organism evidence="1 2">
    <name type="scientific">Ancylobacter pratisalsi</name>
    <dbReference type="NCBI Taxonomy" id="1745854"/>
    <lineage>
        <taxon>Bacteria</taxon>
        <taxon>Pseudomonadati</taxon>
        <taxon>Pseudomonadota</taxon>
        <taxon>Alphaproteobacteria</taxon>
        <taxon>Hyphomicrobiales</taxon>
        <taxon>Xanthobacteraceae</taxon>
        <taxon>Ancylobacter</taxon>
    </lineage>
</organism>
<dbReference type="Gene3D" id="1.20.120.330">
    <property type="entry name" value="Nucleotidyltransferases domain 2"/>
    <property type="match status" value="1"/>
</dbReference>
<gene>
    <name evidence="1" type="ORF">G3A50_14565</name>
</gene>
<dbReference type="AlphaFoldDB" id="A0A6P1YNS7"/>